<feature type="region of interest" description="Disordered" evidence="1">
    <location>
        <begin position="1"/>
        <end position="26"/>
    </location>
</feature>
<protein>
    <submittedName>
        <fullName evidence="2">Uncharacterized protein</fullName>
    </submittedName>
</protein>
<sequence>MRYQMAGGNRSPKARQPAGIAPGGKSCQQLCSRRMTVSVHTEETCWLLHVR</sequence>
<dbReference type="RefSeq" id="XP_050467059.1">
    <property type="nucleotide sequence ID" value="XM_050612579.1"/>
</dbReference>
<dbReference type="EMBL" id="BN001301">
    <property type="protein sequence ID" value="CBF70639.1"/>
    <property type="molecule type" value="Genomic_DNA"/>
</dbReference>
<proteinExistence type="predicted"/>
<dbReference type="KEGG" id="ani:ANIA_11492"/>
<reference evidence="3" key="1">
    <citation type="journal article" date="2005" name="Nature">
        <title>Sequencing of Aspergillus nidulans and comparative analysis with A. fumigatus and A. oryzae.</title>
        <authorList>
            <person name="Galagan J.E."/>
            <person name="Calvo S.E."/>
            <person name="Cuomo C."/>
            <person name="Ma L.J."/>
            <person name="Wortman J.R."/>
            <person name="Batzoglou S."/>
            <person name="Lee S.I."/>
            <person name="Basturkmen M."/>
            <person name="Spevak C.C."/>
            <person name="Clutterbuck J."/>
            <person name="Kapitonov V."/>
            <person name="Jurka J."/>
            <person name="Scazzocchio C."/>
            <person name="Farman M."/>
            <person name="Butler J."/>
            <person name="Purcell S."/>
            <person name="Harris S."/>
            <person name="Braus G.H."/>
            <person name="Draht O."/>
            <person name="Busch S."/>
            <person name="D'Enfert C."/>
            <person name="Bouchier C."/>
            <person name="Goldman G.H."/>
            <person name="Bell-Pedersen D."/>
            <person name="Griffiths-Jones S."/>
            <person name="Doonan J.H."/>
            <person name="Yu J."/>
            <person name="Vienken K."/>
            <person name="Pain A."/>
            <person name="Freitag M."/>
            <person name="Selker E.U."/>
            <person name="Archer D.B."/>
            <person name="Penalva M.A."/>
            <person name="Oakley B.R."/>
            <person name="Momany M."/>
            <person name="Tanaka T."/>
            <person name="Kumagai T."/>
            <person name="Asai K."/>
            <person name="Machida M."/>
            <person name="Nierman W.C."/>
            <person name="Denning D.W."/>
            <person name="Caddick M."/>
            <person name="Hynes M."/>
            <person name="Paoletti M."/>
            <person name="Fischer R."/>
            <person name="Miller B."/>
            <person name="Dyer P."/>
            <person name="Sachs M.S."/>
            <person name="Osmani S.A."/>
            <person name="Birren B.W."/>
        </authorList>
    </citation>
    <scope>NUCLEOTIDE SEQUENCE [LARGE SCALE GENOMIC DNA]</scope>
    <source>
        <strain evidence="3">FGSC A4 / ATCC 38163 / CBS 112.46 / NRRL 194 / M139</strain>
    </source>
</reference>
<dbReference type="AlphaFoldDB" id="C8UZW8"/>
<evidence type="ECO:0000313" key="3">
    <source>
        <dbReference type="Proteomes" id="UP000000560"/>
    </source>
</evidence>
<evidence type="ECO:0000313" key="2">
    <source>
        <dbReference type="EMBL" id="CBF70639.1"/>
    </source>
</evidence>
<accession>C8UZW8</accession>
<organism evidence="2 3">
    <name type="scientific">Emericella nidulans (strain FGSC A4 / ATCC 38163 / CBS 112.46 / NRRL 194 / M139)</name>
    <name type="common">Aspergillus nidulans</name>
    <dbReference type="NCBI Taxonomy" id="227321"/>
    <lineage>
        <taxon>Eukaryota</taxon>
        <taxon>Fungi</taxon>
        <taxon>Dikarya</taxon>
        <taxon>Ascomycota</taxon>
        <taxon>Pezizomycotina</taxon>
        <taxon>Eurotiomycetes</taxon>
        <taxon>Eurotiomycetidae</taxon>
        <taxon>Eurotiales</taxon>
        <taxon>Aspergillaceae</taxon>
        <taxon>Aspergillus</taxon>
        <taxon>Aspergillus subgen. Nidulantes</taxon>
    </lineage>
</organism>
<keyword evidence="3" id="KW-1185">Reference proteome</keyword>
<dbReference type="GeneID" id="74897068"/>
<reference evidence="3" key="2">
    <citation type="journal article" date="2009" name="Fungal Genet. Biol.">
        <title>The 2008 update of the Aspergillus nidulans genome annotation: a community effort.</title>
        <authorList>
            <person name="Wortman J.R."/>
            <person name="Gilsenan J.M."/>
            <person name="Joardar V."/>
            <person name="Deegan J."/>
            <person name="Clutterbuck J."/>
            <person name="Andersen M.R."/>
            <person name="Archer D."/>
            <person name="Bencina M."/>
            <person name="Braus G."/>
            <person name="Coutinho P."/>
            <person name="von Dohren H."/>
            <person name="Doonan J."/>
            <person name="Driessen A.J."/>
            <person name="Durek P."/>
            <person name="Espeso E."/>
            <person name="Fekete E."/>
            <person name="Flipphi M."/>
            <person name="Estrada C.G."/>
            <person name="Geysens S."/>
            <person name="Goldman G."/>
            <person name="de Groot P.W."/>
            <person name="Hansen K."/>
            <person name="Harris S.D."/>
            <person name="Heinekamp T."/>
            <person name="Helmstaedt K."/>
            <person name="Henrissat B."/>
            <person name="Hofmann G."/>
            <person name="Homan T."/>
            <person name="Horio T."/>
            <person name="Horiuchi H."/>
            <person name="James S."/>
            <person name="Jones M."/>
            <person name="Karaffa L."/>
            <person name="Karanyi Z."/>
            <person name="Kato M."/>
            <person name="Keller N."/>
            <person name="Kelly D.E."/>
            <person name="Kiel J.A."/>
            <person name="Kim J.M."/>
            <person name="van der Klei I.J."/>
            <person name="Klis F.M."/>
            <person name="Kovalchuk A."/>
            <person name="Krasevec N."/>
            <person name="Kubicek C.P."/>
            <person name="Liu B."/>
            <person name="Maccabe A."/>
            <person name="Meyer V."/>
            <person name="Mirabito P."/>
            <person name="Miskei M."/>
            <person name="Mos M."/>
            <person name="Mullins J."/>
            <person name="Nelson D.R."/>
            <person name="Nielsen J."/>
            <person name="Oakley B.R."/>
            <person name="Osmani S.A."/>
            <person name="Pakula T."/>
            <person name="Paszewski A."/>
            <person name="Paulsen I."/>
            <person name="Pilsyk S."/>
            <person name="Pocsi I."/>
            <person name="Punt P.J."/>
            <person name="Ram A.F."/>
            <person name="Ren Q."/>
            <person name="Robellet X."/>
            <person name="Robson G."/>
            <person name="Seiboth B."/>
            <person name="van Solingen P."/>
            <person name="Specht T."/>
            <person name="Sun J."/>
            <person name="Taheri-Talesh N."/>
            <person name="Takeshita N."/>
            <person name="Ussery D."/>
            <person name="vanKuyk P.A."/>
            <person name="Visser H."/>
            <person name="van de Vondervoort P.J."/>
            <person name="de Vries R.P."/>
            <person name="Walton J."/>
            <person name="Xiang X."/>
            <person name="Xiong Y."/>
            <person name="Zeng A.P."/>
            <person name="Brandt B.W."/>
            <person name="Cornell M.J."/>
            <person name="van den Hondel C.A."/>
            <person name="Visser J."/>
            <person name="Oliver S.G."/>
            <person name="Turner G."/>
        </authorList>
    </citation>
    <scope>GENOME REANNOTATION</scope>
    <source>
        <strain evidence="3">FGSC A4 / ATCC 38163 / CBS 112.46 / NRRL 194 / M139</strain>
    </source>
</reference>
<dbReference type="VEuPathDB" id="FungiDB:AN11492"/>
<evidence type="ECO:0000256" key="1">
    <source>
        <dbReference type="SAM" id="MobiDB-lite"/>
    </source>
</evidence>
<name>C8UZW8_EMENI</name>
<dbReference type="InParanoid" id="C8UZW8"/>
<gene>
    <name evidence="2" type="ORF">ANIA_11492</name>
</gene>
<dbReference type="HOGENOM" id="CLU_3106321_0_0_1"/>
<dbReference type="Proteomes" id="UP000000560">
    <property type="component" value="Chromosome I"/>
</dbReference>